<feature type="domain" description="FecR protein" evidence="2">
    <location>
        <begin position="182"/>
        <end position="278"/>
    </location>
</feature>
<dbReference type="EMBL" id="BAABGR010000014">
    <property type="protein sequence ID" value="GAA4514676.1"/>
    <property type="molecule type" value="Genomic_DNA"/>
</dbReference>
<keyword evidence="1" id="KW-1133">Transmembrane helix</keyword>
<dbReference type="InterPro" id="IPR032508">
    <property type="entry name" value="FecR_C"/>
</dbReference>
<name>A0ABP8R060_9SPHI</name>
<dbReference type="Gene3D" id="2.60.120.1440">
    <property type="match status" value="1"/>
</dbReference>
<evidence type="ECO:0000313" key="5">
    <source>
        <dbReference type="Proteomes" id="UP001500394"/>
    </source>
</evidence>
<feature type="transmembrane region" description="Helical" evidence="1">
    <location>
        <begin position="90"/>
        <end position="107"/>
    </location>
</feature>
<organism evidence="4 5">
    <name type="scientific">Sphingobacterium thermophilum</name>
    <dbReference type="NCBI Taxonomy" id="768534"/>
    <lineage>
        <taxon>Bacteria</taxon>
        <taxon>Pseudomonadati</taxon>
        <taxon>Bacteroidota</taxon>
        <taxon>Sphingobacteriia</taxon>
        <taxon>Sphingobacteriales</taxon>
        <taxon>Sphingobacteriaceae</taxon>
        <taxon>Sphingobacterium</taxon>
    </lineage>
</organism>
<dbReference type="PANTHER" id="PTHR30273:SF2">
    <property type="entry name" value="PROTEIN FECR"/>
    <property type="match status" value="1"/>
</dbReference>
<dbReference type="InterPro" id="IPR006860">
    <property type="entry name" value="FecR"/>
</dbReference>
<accession>A0ABP8R060</accession>
<gene>
    <name evidence="4" type="ORF">GCM10023173_11490</name>
</gene>
<dbReference type="Gene3D" id="3.55.50.30">
    <property type="match status" value="1"/>
</dbReference>
<dbReference type="Pfam" id="PF16344">
    <property type="entry name" value="FecR_C"/>
    <property type="match status" value="1"/>
</dbReference>
<dbReference type="Proteomes" id="UP001500394">
    <property type="component" value="Unassembled WGS sequence"/>
</dbReference>
<proteinExistence type="predicted"/>
<dbReference type="InterPro" id="IPR012373">
    <property type="entry name" value="Ferrdict_sens_TM"/>
</dbReference>
<dbReference type="Pfam" id="PF04773">
    <property type="entry name" value="FecR"/>
    <property type="match status" value="1"/>
</dbReference>
<protein>
    <submittedName>
        <fullName evidence="4">DUF4974 domain-containing protein</fullName>
    </submittedName>
</protein>
<sequence length="394" mass="45196">MMERQRLTNLLKKYHRGTLNSDEKEELSSFLANEEGKRLLYKVWNDDIDLVGSNGLENSKEKIFGHILQDERISRPSKPRRIVSFSYRKFAAAAVLLLVGGMGYIFWSKGEHEERLAAIEQQNIVPGTKNAHMQFEDGTILSLDKIKEDTVLLDKGLKVRLSTDGNISYEVIDKKLTSTYTTIYTPVGGEYTLMLSDGSQVWLNSDSRITYPIMFAEDHREVQMEGEAYFKIVRRNGKKGKIPFMVKIKNQLIEVLGTEFNVNAYSEKVYTTLVEGAVALSSEKGKEKLLLSPDQQAEFNPQTGEMSKRNIDTYYFTAWRIGKFAFQRASIKKVMEDLARWYNIDVLYQGDFAGITYSGTISRMEEFSEVLKLIEMTNKIKFKIDGRRVTVIKI</sequence>
<keyword evidence="1" id="KW-0472">Membrane</keyword>
<dbReference type="PANTHER" id="PTHR30273">
    <property type="entry name" value="PERIPLASMIC SIGNAL SENSOR AND SIGMA FACTOR ACTIVATOR FECR-RELATED"/>
    <property type="match status" value="1"/>
</dbReference>
<evidence type="ECO:0000259" key="3">
    <source>
        <dbReference type="Pfam" id="PF16344"/>
    </source>
</evidence>
<keyword evidence="5" id="KW-1185">Reference proteome</keyword>
<reference evidence="5" key="1">
    <citation type="journal article" date="2019" name="Int. J. Syst. Evol. Microbiol.">
        <title>The Global Catalogue of Microorganisms (GCM) 10K type strain sequencing project: providing services to taxonomists for standard genome sequencing and annotation.</title>
        <authorList>
            <consortium name="The Broad Institute Genomics Platform"/>
            <consortium name="The Broad Institute Genome Sequencing Center for Infectious Disease"/>
            <person name="Wu L."/>
            <person name="Ma J."/>
        </authorList>
    </citation>
    <scope>NUCLEOTIDE SEQUENCE [LARGE SCALE GENOMIC DNA]</scope>
    <source>
        <strain evidence="5">JCM 17858</strain>
    </source>
</reference>
<keyword evidence="1" id="KW-0812">Transmembrane</keyword>
<evidence type="ECO:0000313" key="4">
    <source>
        <dbReference type="EMBL" id="GAA4514676.1"/>
    </source>
</evidence>
<evidence type="ECO:0000259" key="2">
    <source>
        <dbReference type="Pfam" id="PF04773"/>
    </source>
</evidence>
<feature type="domain" description="Protein FecR C-terminal" evidence="3">
    <location>
        <begin position="323"/>
        <end position="391"/>
    </location>
</feature>
<evidence type="ECO:0000256" key="1">
    <source>
        <dbReference type="SAM" id="Phobius"/>
    </source>
</evidence>
<comment type="caution">
    <text evidence="4">The sequence shown here is derived from an EMBL/GenBank/DDBJ whole genome shotgun (WGS) entry which is preliminary data.</text>
</comment>